<protein>
    <submittedName>
        <fullName evidence="3">Immunoglobulin E-set</fullName>
    </submittedName>
</protein>
<feature type="region of interest" description="Disordered" evidence="1">
    <location>
        <begin position="633"/>
        <end position="663"/>
    </location>
</feature>
<feature type="region of interest" description="Disordered" evidence="1">
    <location>
        <begin position="169"/>
        <end position="237"/>
    </location>
</feature>
<accession>A0A0F7SVU4</accession>
<feature type="region of interest" description="Disordered" evidence="1">
    <location>
        <begin position="844"/>
        <end position="1055"/>
    </location>
</feature>
<feature type="region of interest" description="Disordered" evidence="1">
    <location>
        <begin position="1150"/>
        <end position="1189"/>
    </location>
</feature>
<feature type="compositionally biased region" description="Low complexity" evidence="1">
    <location>
        <begin position="1285"/>
        <end position="1307"/>
    </location>
</feature>
<feature type="compositionally biased region" description="Low complexity" evidence="1">
    <location>
        <begin position="1027"/>
        <end position="1051"/>
    </location>
</feature>
<proteinExistence type="predicted"/>
<dbReference type="Pfam" id="PF02752">
    <property type="entry name" value="Arrestin_C"/>
    <property type="match status" value="1"/>
</dbReference>
<feature type="compositionally biased region" description="Basic and acidic residues" evidence="1">
    <location>
        <begin position="859"/>
        <end position="870"/>
    </location>
</feature>
<dbReference type="Gene3D" id="2.60.40.640">
    <property type="match status" value="2"/>
</dbReference>
<dbReference type="InterPro" id="IPR014752">
    <property type="entry name" value="Arrestin-like_C"/>
</dbReference>
<dbReference type="InterPro" id="IPR014756">
    <property type="entry name" value="Ig_E-set"/>
</dbReference>
<evidence type="ECO:0000259" key="2">
    <source>
        <dbReference type="SMART" id="SM01017"/>
    </source>
</evidence>
<feature type="compositionally biased region" description="Low complexity" evidence="1">
    <location>
        <begin position="980"/>
        <end position="990"/>
    </location>
</feature>
<feature type="compositionally biased region" description="Basic and acidic residues" evidence="1">
    <location>
        <begin position="1"/>
        <end position="24"/>
    </location>
</feature>
<feature type="compositionally biased region" description="Low complexity" evidence="1">
    <location>
        <begin position="206"/>
        <end position="221"/>
    </location>
</feature>
<feature type="compositionally biased region" description="Basic and acidic residues" evidence="1">
    <location>
        <begin position="959"/>
        <end position="972"/>
    </location>
</feature>
<feature type="compositionally biased region" description="Acidic residues" evidence="1">
    <location>
        <begin position="754"/>
        <end position="773"/>
    </location>
</feature>
<feature type="region of interest" description="Disordered" evidence="1">
    <location>
        <begin position="1285"/>
        <end position="1372"/>
    </location>
</feature>
<feature type="compositionally biased region" description="Polar residues" evidence="1">
    <location>
        <begin position="892"/>
        <end position="908"/>
    </location>
</feature>
<organism evidence="3">
    <name type="scientific">Phaffia rhodozyma</name>
    <name type="common">Yeast</name>
    <name type="synonym">Xanthophyllomyces dendrorhous</name>
    <dbReference type="NCBI Taxonomy" id="264483"/>
    <lineage>
        <taxon>Eukaryota</taxon>
        <taxon>Fungi</taxon>
        <taxon>Dikarya</taxon>
        <taxon>Basidiomycota</taxon>
        <taxon>Agaricomycotina</taxon>
        <taxon>Tremellomycetes</taxon>
        <taxon>Cystofilobasidiales</taxon>
        <taxon>Mrakiaceae</taxon>
        <taxon>Phaffia</taxon>
    </lineage>
</organism>
<feature type="region of interest" description="Disordered" evidence="1">
    <location>
        <begin position="1114"/>
        <end position="1135"/>
    </location>
</feature>
<evidence type="ECO:0000256" key="1">
    <source>
        <dbReference type="SAM" id="MobiDB-lite"/>
    </source>
</evidence>
<reference evidence="3" key="1">
    <citation type="submission" date="2014-08" db="EMBL/GenBank/DDBJ databases">
        <authorList>
            <person name="Sharma Rahul"/>
            <person name="Thines Marco"/>
        </authorList>
    </citation>
    <scope>NUCLEOTIDE SEQUENCE</scope>
</reference>
<feature type="region of interest" description="Disordered" evidence="1">
    <location>
        <begin position="746"/>
        <end position="808"/>
    </location>
</feature>
<name>A0A0F7SVU4_PHARH</name>
<feature type="compositionally biased region" description="Low complexity" evidence="1">
    <location>
        <begin position="920"/>
        <end position="932"/>
    </location>
</feature>
<feature type="compositionally biased region" description="Low complexity" evidence="1">
    <location>
        <begin position="1172"/>
        <end position="1181"/>
    </location>
</feature>
<feature type="compositionally biased region" description="Polar residues" evidence="1">
    <location>
        <begin position="52"/>
        <end position="73"/>
    </location>
</feature>
<evidence type="ECO:0000313" key="3">
    <source>
        <dbReference type="EMBL" id="CED84715.1"/>
    </source>
</evidence>
<dbReference type="InterPro" id="IPR011022">
    <property type="entry name" value="Arrestin_C-like"/>
</dbReference>
<feature type="domain" description="Arrestin C-terminal-like" evidence="2">
    <location>
        <begin position="469"/>
        <end position="621"/>
    </location>
</feature>
<dbReference type="SUPFAM" id="SSF81296">
    <property type="entry name" value="E set domains"/>
    <property type="match status" value="1"/>
</dbReference>
<sequence length="1372" mass="148075">MHSPRKELLPRRHSMAESFEHVADPDNYDYDVDFERSDDEKIAHHPHLSHQPLASSHQSRPNDVPSSNHQPLASTAPGPRSRPLSAHQDAYNPQPVVPPQGPNFRSSDSSGSFSQPVFSHPGPPPRSRSLVQMHHPSSLIPSNPMLRLQESGSHHLAFTPSGNHIVNGSPIGHFPSTPFTPAGPVLGRMRESSLPPPKTVEESRLSRSSLSGSAARPRSLSTGGLERAGTLLSHGVGPVRNTHELSRILGKGDSGRKVVGGAKGKGGDVDVRLEAGKRKARVQIDVLLERDIIVEGSDVQGRMEVKVGDWNKKEGDVYVGGGKVRVVGFEDIPSHSSRHIFFHHSHTLPIFTPGSSQITTLFDNTAPALDSPVVTPDEGYRQALAGSHDISFVLPLPITNFPRGPFRTSHGFIKYILIASVKLFFPATGKKSIAHFYRQLTVYPFLDMGIVLRNFQPPIEARKDFQAGSGKAVRLSVKAARTTWVAGQQCWLDVGIRNESSKKIKNLTLSVLQIVTFFHPAPNLAISATADQDAVQTASRRKIVSESVLEVGQSGGRGLITGKGWWKGCEPGQSGSWGCSVQLPPDALSIPRARLIEVSYVVRITINNNHVIELPIKIINFLSIDPPPPLNQRPVSTRTMSSIGSQPSNAIPTAENQPPPVLSAQPVVRPEIHAQLAPAEAMIPNKAKSIGSLQSIQPIGRPLRVVNPSAPSEASTLRGAQPYPAPPVLSHRASIAFIQGRVEAAAAADQNETSNEDETEEVDGDGDEYDDGYFDFSTSAYNSPGPEVSDLVPEGKEDSSLMEPFGYDEIRDPIDDEFEAVPMSEMITSSDIGLAMQNIMLDQSDDSDFESPGLGLDQDADKINHVSKTEDDSDDDDEVLRITPRYPIGPSSPHQVVQNRISSATRLLNSGEESDRTYGSSPPRSSHISSPSVITAASSPLVPTRPPARPMSSYSPSYEEVRQAMHSRRESTTPKALHAPGSAPTTPTTSRSDRLRSALSVPTEPLNIISRETRPRSSLLAGPPSDRSVSPAKSFSSATSSSARPSSPIKSVSKKASFTFASPAAPVRIKVNSTIKPATTARIRPSASLSDLKSRHSPIKVRTPTATLLSTAATLAPSSSRVEKDPEARTGFVPSSRSYKLSPAVASRRSQSAFPVQNAGGDLMNDLPGLASSSSDSGSVSETTPPLVSQDRMTNEDIAILHPSAPVKLAWTAKHLSQTFSIDKSVERPIEIPPVPSMDDHLFIPVDLDALPSRSKTLHKQASSPSVQNKIRQLETRNSALRELTTPASPALRRAATTATRSSTPSPQEEFPSFLQGRPGLHRTETSQTDLSDDAPRSLRDRQATDLRRAPSAVSFKAPMLRHSKSVHTFGQ</sequence>
<feature type="compositionally biased region" description="Polar residues" evidence="1">
    <location>
        <begin position="633"/>
        <end position="656"/>
    </location>
</feature>
<feature type="compositionally biased region" description="Basic and acidic residues" evidence="1">
    <location>
        <begin position="1334"/>
        <end position="1349"/>
    </location>
</feature>
<dbReference type="EMBL" id="LN483166">
    <property type="protein sequence ID" value="CED84715.1"/>
    <property type="molecule type" value="Genomic_DNA"/>
</dbReference>
<feature type="region of interest" description="Disordered" evidence="1">
    <location>
        <begin position="1"/>
        <end position="143"/>
    </location>
</feature>
<feature type="compositionally biased region" description="Basic and acidic residues" evidence="1">
    <location>
        <begin position="33"/>
        <end position="43"/>
    </location>
</feature>
<feature type="compositionally biased region" description="Low complexity" evidence="1">
    <location>
        <begin position="102"/>
        <end position="119"/>
    </location>
</feature>
<dbReference type="SMART" id="SM01017">
    <property type="entry name" value="Arrestin_C"/>
    <property type="match status" value="1"/>
</dbReference>